<feature type="region of interest" description="Disordered" evidence="1">
    <location>
        <begin position="187"/>
        <end position="229"/>
    </location>
</feature>
<accession>A0ABD1E9R9</accession>
<dbReference type="EMBL" id="JBDJPC010000009">
    <property type="protein sequence ID" value="KAL1491340.1"/>
    <property type="molecule type" value="Genomic_DNA"/>
</dbReference>
<proteinExistence type="predicted"/>
<protein>
    <recommendedName>
        <fullName evidence="4">DNA endonuclease RBBP8</fullName>
    </recommendedName>
</protein>
<keyword evidence="3" id="KW-1185">Reference proteome</keyword>
<evidence type="ECO:0000313" key="2">
    <source>
        <dbReference type="EMBL" id="KAL1491340.1"/>
    </source>
</evidence>
<feature type="compositionally biased region" description="Basic and acidic residues" evidence="1">
    <location>
        <begin position="214"/>
        <end position="225"/>
    </location>
</feature>
<gene>
    <name evidence="2" type="ORF">ABEB36_011949</name>
</gene>
<dbReference type="AlphaFoldDB" id="A0ABD1E9R9"/>
<evidence type="ECO:0000313" key="3">
    <source>
        <dbReference type="Proteomes" id="UP001566132"/>
    </source>
</evidence>
<organism evidence="2 3">
    <name type="scientific">Hypothenemus hampei</name>
    <name type="common">Coffee berry borer</name>
    <dbReference type="NCBI Taxonomy" id="57062"/>
    <lineage>
        <taxon>Eukaryota</taxon>
        <taxon>Metazoa</taxon>
        <taxon>Ecdysozoa</taxon>
        <taxon>Arthropoda</taxon>
        <taxon>Hexapoda</taxon>
        <taxon>Insecta</taxon>
        <taxon>Pterygota</taxon>
        <taxon>Neoptera</taxon>
        <taxon>Endopterygota</taxon>
        <taxon>Coleoptera</taxon>
        <taxon>Polyphaga</taxon>
        <taxon>Cucujiformia</taxon>
        <taxon>Curculionidae</taxon>
        <taxon>Scolytinae</taxon>
        <taxon>Hypothenemus</taxon>
    </lineage>
</organism>
<evidence type="ECO:0008006" key="4">
    <source>
        <dbReference type="Google" id="ProtNLM"/>
    </source>
</evidence>
<sequence>MNSSNAFEQWQQLFDDKASKVWQEEPLSLLKNLSMIIYCVNKEMKHIQDVLQNKYIDFRSLIDKKHFKINTSVNLTKIETPSISQSTSKAFFQSEKSPNLSSAKSLNNIDSFSNLVIISDDDFSKSPKIKTKHRMTNRFLQNRKLIKENAPIEPYHKTSSNFKNKVTLQKLDSDLDCSVVQCTPVKSSMRSWKKHKPPSVKKQSEKQNSPKTRVQTEKSQHHKSDQSSMGITKMLHYINQVNKTIEESEEDDDCTPTLFLNESNDSALNSGMIEDNANITNLNNFLAKAQKISDQQTPEPGVVRGKLRQALPGWSCKECEDFYLKQGLNADEILALNKCTRHRGRYMPREDTVPGFWDMDMS</sequence>
<comment type="caution">
    <text evidence="2">The sequence shown here is derived from an EMBL/GenBank/DDBJ whole genome shotgun (WGS) entry which is preliminary data.</text>
</comment>
<dbReference type="Proteomes" id="UP001566132">
    <property type="component" value="Unassembled WGS sequence"/>
</dbReference>
<evidence type="ECO:0000256" key="1">
    <source>
        <dbReference type="SAM" id="MobiDB-lite"/>
    </source>
</evidence>
<reference evidence="2 3" key="1">
    <citation type="submission" date="2024-05" db="EMBL/GenBank/DDBJ databases">
        <title>Genetic variation in Jamaican populations of the coffee berry borer (Hypothenemus hampei).</title>
        <authorList>
            <person name="Errbii M."/>
            <person name="Myrie A."/>
        </authorList>
    </citation>
    <scope>NUCLEOTIDE SEQUENCE [LARGE SCALE GENOMIC DNA]</scope>
    <source>
        <strain evidence="2">JA-Hopewell-2020-01-JO</strain>
        <tissue evidence="2">Whole body</tissue>
    </source>
</reference>
<name>A0ABD1E9R9_HYPHA</name>